<feature type="compositionally biased region" description="Basic and acidic residues" evidence="1">
    <location>
        <begin position="40"/>
        <end position="70"/>
    </location>
</feature>
<accession>A0A3M6VL04</accession>
<keyword evidence="2" id="KW-1133">Transmembrane helix</keyword>
<reference evidence="3 4" key="1">
    <citation type="submission" date="2018-06" db="EMBL/GenBank/DDBJ databases">
        <title>Comparative genomics of downy mildews reveals potential adaptations to biotrophy.</title>
        <authorList>
            <person name="Fletcher K."/>
            <person name="Klosterman S.J."/>
            <person name="Derevnina L."/>
            <person name="Martin F."/>
            <person name="Koike S."/>
            <person name="Reyes Chin-Wo S."/>
            <person name="Mou B."/>
            <person name="Michelmore R."/>
        </authorList>
    </citation>
    <scope>NUCLEOTIDE SEQUENCE [LARGE SCALE GENOMIC DNA]</scope>
    <source>
        <strain evidence="3 4">R14</strain>
    </source>
</reference>
<sequence>MSTAASSSKNHNVIDVKSSDSVALKGPKHCALTLDGSDDEDHHVTHKENDDKDQEHEKDEENGLEKEGHAYRRGHQAVPMESPGEDLHQDHLMLDDQDDGDLARRMAGVGVQRLRRLRNRPGFFQSDADSRSFRYRSSSGILQRITLRRRKRNDQDVFWTAIGVLTLLSFGLMCCVTIYLTQTDLFESHQSELFGTTVDNRFTVVAQDDAEIFLKSGYSNTVFSESLMAFGDGKLRIGQRSLKSGETQSFYGVSFFGNGTASFTNSVESPMIEADYLRARKGVIFDDGTVMTTAFNNSGGAKEQGDLNLVSKTGSVVASAGGNSLLIVDPVGTVTVANTKSDEPILNGITLDGTREEISIGNGFLIKHDHNRSTLSTPQALHLESSSVLVGTSASRKVQISVPGVIENGSDEDDDARALESANDAEESESVTLEVAGQTSLVQKEGGDVRIMGGDGLNVGGDVTLVGGQATESGSEYGSISINAGLHQTGSSLTEIGSHGSTHEVKIHGLVSFNHKFSMNDTTQVKVGGGRFNVSSQWITLDNRAISLSELHVNSNDVRLGSSSPSVQVGKAGLSTIKVQGASAIFDATKSVALGESALSIVVGGNKTSGQMMYVKSSAIQLDASQSLAINTVNREATTTISGLVHFNGSSTTRSLLSITDSVVSANPTKFWVGADGKTSVATIEATHVTIGGRSAKATALPPTGSKLNLFSSSITIGSKASKVAVRGKSIVVDSADTLTVGDEANEITIGSEDVGNVSIQSAAVSVDGATTMKGASLAIQCIKIDIGGKLTSDITIGALEANVDVGSQAKVVSIGVDSPTVNIGSDASVVNLSGNVKINGKALDSRRLAVWSKTESKPFGYLDVDRIAVAVTQTKALTAFALHWDNGYSSESYVYQVNTNQERMLSVASILEGDRIVDSRHLQISLHVSSVVLVVQRENEAAQTSKIRCRIYQHAEKLAATIAMEVSAHLEHCSGITCKDGIFLGLQGQRIVPYSPGDSFSTQCTVVSTASGELLLQNIQFSFAKQ</sequence>
<dbReference type="OrthoDB" id="196040at2759"/>
<feature type="region of interest" description="Disordered" evidence="1">
    <location>
        <begin position="1"/>
        <end position="71"/>
    </location>
</feature>
<gene>
    <name evidence="3" type="ORF">DD238_001752</name>
</gene>
<dbReference type="VEuPathDB" id="FungiDB:DD237_005278"/>
<feature type="transmembrane region" description="Helical" evidence="2">
    <location>
        <begin position="157"/>
        <end position="180"/>
    </location>
</feature>
<comment type="caution">
    <text evidence="3">The sequence shown here is derived from an EMBL/GenBank/DDBJ whole genome shotgun (WGS) entry which is preliminary data.</text>
</comment>
<protein>
    <submittedName>
        <fullName evidence="3">Uncharacterized protein</fullName>
    </submittedName>
</protein>
<evidence type="ECO:0000256" key="1">
    <source>
        <dbReference type="SAM" id="MobiDB-lite"/>
    </source>
</evidence>
<organism evidence="3 4">
    <name type="scientific">Peronospora effusa</name>
    <dbReference type="NCBI Taxonomy" id="542832"/>
    <lineage>
        <taxon>Eukaryota</taxon>
        <taxon>Sar</taxon>
        <taxon>Stramenopiles</taxon>
        <taxon>Oomycota</taxon>
        <taxon>Peronosporomycetes</taxon>
        <taxon>Peronosporales</taxon>
        <taxon>Peronosporaceae</taxon>
        <taxon>Peronospora</taxon>
    </lineage>
</organism>
<dbReference type="AlphaFoldDB" id="A0A3M6VL04"/>
<name>A0A3M6VL04_9STRA</name>
<evidence type="ECO:0000313" key="4">
    <source>
        <dbReference type="Proteomes" id="UP000282087"/>
    </source>
</evidence>
<evidence type="ECO:0000313" key="3">
    <source>
        <dbReference type="EMBL" id="RMX67444.1"/>
    </source>
</evidence>
<keyword evidence="4" id="KW-1185">Reference proteome</keyword>
<keyword evidence="2" id="KW-0812">Transmembrane</keyword>
<proteinExistence type="predicted"/>
<dbReference type="EMBL" id="QLLG01000166">
    <property type="protein sequence ID" value="RMX67444.1"/>
    <property type="molecule type" value="Genomic_DNA"/>
</dbReference>
<evidence type="ECO:0000256" key="2">
    <source>
        <dbReference type="SAM" id="Phobius"/>
    </source>
</evidence>
<keyword evidence="2" id="KW-0472">Membrane</keyword>
<dbReference type="Proteomes" id="UP000282087">
    <property type="component" value="Unassembled WGS sequence"/>
</dbReference>
<feature type="compositionally biased region" description="Polar residues" evidence="1">
    <location>
        <begin position="1"/>
        <end position="11"/>
    </location>
</feature>